<proteinExistence type="predicted"/>
<evidence type="ECO:0000313" key="3">
    <source>
        <dbReference type="Proteomes" id="UP000011991"/>
    </source>
</evidence>
<reference evidence="2 3" key="1">
    <citation type="journal article" date="2013" name="Mar. Genomics">
        <title>Expression of sulfatases in Rhodopirellula baltica and the diversity of sulfatases in the genus Rhodopirellula.</title>
        <authorList>
            <person name="Wegner C.E."/>
            <person name="Richter-Heitmann T."/>
            <person name="Klindworth A."/>
            <person name="Klockow C."/>
            <person name="Richter M."/>
            <person name="Achstetter T."/>
            <person name="Glockner F.O."/>
            <person name="Harder J."/>
        </authorList>
    </citation>
    <scope>NUCLEOTIDE SEQUENCE [LARGE SCALE GENOMIC DNA]</scope>
    <source>
        <strain evidence="2 3">SM1</strain>
    </source>
</reference>
<evidence type="ECO:0000256" key="1">
    <source>
        <dbReference type="SAM" id="SignalP"/>
    </source>
</evidence>
<feature type="chain" id="PRO_5004070506" evidence="1">
    <location>
        <begin position="21"/>
        <end position="65"/>
    </location>
</feature>
<gene>
    <name evidence="2" type="ORF">RMSM_04649</name>
</gene>
<organism evidence="2 3">
    <name type="scientific">Rhodopirellula maiorica SM1</name>
    <dbReference type="NCBI Taxonomy" id="1265738"/>
    <lineage>
        <taxon>Bacteria</taxon>
        <taxon>Pseudomonadati</taxon>
        <taxon>Planctomycetota</taxon>
        <taxon>Planctomycetia</taxon>
        <taxon>Pirellulales</taxon>
        <taxon>Pirellulaceae</taxon>
        <taxon>Novipirellula</taxon>
    </lineage>
</organism>
<dbReference type="RefSeq" id="WP_008701137.1">
    <property type="nucleotide sequence ID" value="NZ_ANOG01000669.1"/>
</dbReference>
<keyword evidence="3" id="KW-1185">Reference proteome</keyword>
<keyword evidence="1" id="KW-0732">Signal</keyword>
<name>M5RGH0_9BACT</name>
<dbReference type="Proteomes" id="UP000011991">
    <property type="component" value="Unassembled WGS sequence"/>
</dbReference>
<evidence type="ECO:0000313" key="2">
    <source>
        <dbReference type="EMBL" id="EMI18420.1"/>
    </source>
</evidence>
<feature type="signal peptide" evidence="1">
    <location>
        <begin position="1"/>
        <end position="20"/>
    </location>
</feature>
<dbReference type="PROSITE" id="PS51257">
    <property type="entry name" value="PROKAR_LIPOPROTEIN"/>
    <property type="match status" value="1"/>
</dbReference>
<sequence length="65" mass="7052">MKNSAFLILFVGCFALMTMGCSGRTSQNVAENASQEEIDAYKQRIAAEEAAMNASFEKGDSNPQQ</sequence>
<accession>M5RGH0</accession>
<dbReference type="AlphaFoldDB" id="M5RGH0"/>
<protein>
    <submittedName>
        <fullName evidence="2">Membrane or secreted protein</fullName>
    </submittedName>
</protein>
<comment type="caution">
    <text evidence="2">The sequence shown here is derived from an EMBL/GenBank/DDBJ whole genome shotgun (WGS) entry which is preliminary data.</text>
</comment>
<dbReference type="PATRIC" id="fig|1265738.3.peg.4670"/>
<dbReference type="EMBL" id="ANOG01000669">
    <property type="protein sequence ID" value="EMI18420.1"/>
    <property type="molecule type" value="Genomic_DNA"/>
</dbReference>